<dbReference type="PRINTS" id="PR00182">
    <property type="entry name" value="ECOLNEIPORIN"/>
</dbReference>
<dbReference type="Gene3D" id="2.40.160.10">
    <property type="entry name" value="Porin"/>
    <property type="match status" value="1"/>
</dbReference>
<evidence type="ECO:0000256" key="5">
    <source>
        <dbReference type="ARBA" id="ARBA00022692"/>
    </source>
</evidence>
<evidence type="ECO:0000256" key="2">
    <source>
        <dbReference type="ARBA" id="ARBA00011233"/>
    </source>
</evidence>
<accession>A0A158GDS2</accession>
<keyword evidence="8" id="KW-0626">Porin</keyword>
<feature type="domain" description="Porin" evidence="12">
    <location>
        <begin position="13"/>
        <end position="348"/>
    </location>
</feature>
<keyword evidence="6 11" id="KW-0732">Signal</keyword>
<dbReference type="Proteomes" id="UP000054893">
    <property type="component" value="Unassembled WGS sequence"/>
</dbReference>
<name>A0A158GDS2_CABSO</name>
<evidence type="ECO:0000256" key="3">
    <source>
        <dbReference type="ARBA" id="ARBA00022448"/>
    </source>
</evidence>
<keyword evidence="5" id="KW-0812">Transmembrane</keyword>
<keyword evidence="9" id="KW-0472">Membrane</keyword>
<comment type="subunit">
    <text evidence="2">Homotrimer.</text>
</comment>
<dbReference type="GO" id="GO:0009279">
    <property type="term" value="C:cell outer membrane"/>
    <property type="evidence" value="ECO:0007669"/>
    <property type="project" value="UniProtKB-SubCell"/>
</dbReference>
<dbReference type="RefSeq" id="WP_060819489.1">
    <property type="nucleotide sequence ID" value="NZ_FCOC02000006.1"/>
</dbReference>
<organism evidence="13 14">
    <name type="scientific">Caballeronia sordidicola</name>
    <name type="common">Burkholderia sordidicola</name>
    <dbReference type="NCBI Taxonomy" id="196367"/>
    <lineage>
        <taxon>Bacteria</taxon>
        <taxon>Pseudomonadati</taxon>
        <taxon>Pseudomonadota</taxon>
        <taxon>Betaproteobacteria</taxon>
        <taxon>Burkholderiales</taxon>
        <taxon>Burkholderiaceae</taxon>
        <taxon>Caballeronia</taxon>
    </lineage>
</organism>
<feature type="signal peptide" evidence="11">
    <location>
        <begin position="1"/>
        <end position="23"/>
    </location>
</feature>
<evidence type="ECO:0000256" key="9">
    <source>
        <dbReference type="ARBA" id="ARBA00023136"/>
    </source>
</evidence>
<protein>
    <submittedName>
        <fullName evidence="13">Porin</fullName>
    </submittedName>
</protein>
<evidence type="ECO:0000259" key="12">
    <source>
        <dbReference type="Pfam" id="PF13609"/>
    </source>
</evidence>
<reference evidence="13 14" key="1">
    <citation type="submission" date="2016-01" db="EMBL/GenBank/DDBJ databases">
        <authorList>
            <person name="Oliw E.H."/>
        </authorList>
    </citation>
    <scope>NUCLEOTIDE SEQUENCE [LARGE SCALE GENOMIC DNA]</scope>
    <source>
        <strain evidence="13">LMG 22029</strain>
    </source>
</reference>
<dbReference type="InterPro" id="IPR033900">
    <property type="entry name" value="Gram_neg_porin_domain"/>
</dbReference>
<keyword evidence="4" id="KW-1134">Transmembrane beta strand</keyword>
<comment type="subcellular location">
    <subcellularLocation>
        <location evidence="1">Cell outer membrane</location>
        <topology evidence="1">Multi-pass membrane protein</topology>
    </subcellularLocation>
</comment>
<evidence type="ECO:0000256" key="1">
    <source>
        <dbReference type="ARBA" id="ARBA00004571"/>
    </source>
</evidence>
<dbReference type="AlphaFoldDB" id="A0A158GDS2"/>
<dbReference type="CDD" id="cd00342">
    <property type="entry name" value="gram_neg_porins"/>
    <property type="match status" value="1"/>
</dbReference>
<keyword evidence="10" id="KW-0998">Cell outer membrane</keyword>
<evidence type="ECO:0000256" key="10">
    <source>
        <dbReference type="ARBA" id="ARBA00023237"/>
    </source>
</evidence>
<feature type="chain" id="PRO_5007810355" evidence="11">
    <location>
        <begin position="24"/>
        <end position="392"/>
    </location>
</feature>
<keyword evidence="7" id="KW-0406">Ion transport</keyword>
<dbReference type="GO" id="GO:0034220">
    <property type="term" value="P:monoatomic ion transmembrane transport"/>
    <property type="evidence" value="ECO:0007669"/>
    <property type="project" value="InterPro"/>
</dbReference>
<dbReference type="PANTHER" id="PTHR34501:SF9">
    <property type="entry name" value="MAJOR OUTER MEMBRANE PROTEIN P.IA"/>
    <property type="match status" value="1"/>
</dbReference>
<dbReference type="InterPro" id="IPR023614">
    <property type="entry name" value="Porin_dom_sf"/>
</dbReference>
<dbReference type="PRINTS" id="PR00184">
    <property type="entry name" value="NEISSPPORIN"/>
</dbReference>
<sequence length="392" mass="40983">MSTGRKTLVAAGLMSFGCLSAHAQSTVTIYGILDAGITYVNNAAISTGHSSLLEYGNGVAQASRWGMRGTEDLGNGLHAVFTLENGFNTGNGTFAQGGAEFGRQAFVGLSKDGIGSLTFGRQYAFSTEYLGTYYSMGGATVVGNFAFHPNALDQETATQLNNTIKFSSADLHGLKFGALYGFSNQAGAFAGSAPTANPVNAGSSRTYSFGFNYDYGKLGLSGAYTNIGNPNAATPAFTTTIANVNTQANKDLWTLGFGLRYVFGPLLAFGNWTDTHLIPLTGRSSVLTSYEIGGSYSFTPALSFALGDSYSSLTGGFNGHWNQINSGLDYALSKRTDVYALVVYQKATGTNTINGKVVPVQAEIGAATTFTANSGVGASSQLAARVGIRHRF</sequence>
<dbReference type="InterPro" id="IPR002299">
    <property type="entry name" value="Porin_Neis"/>
</dbReference>
<evidence type="ECO:0000256" key="6">
    <source>
        <dbReference type="ARBA" id="ARBA00022729"/>
    </source>
</evidence>
<evidence type="ECO:0000256" key="8">
    <source>
        <dbReference type="ARBA" id="ARBA00023114"/>
    </source>
</evidence>
<dbReference type="PROSITE" id="PS51257">
    <property type="entry name" value="PROKAR_LIPOPROTEIN"/>
    <property type="match status" value="1"/>
</dbReference>
<dbReference type="EMBL" id="FCOC02000006">
    <property type="protein sequence ID" value="SAL30186.1"/>
    <property type="molecule type" value="Genomic_DNA"/>
</dbReference>
<keyword evidence="3" id="KW-0813">Transport</keyword>
<dbReference type="SUPFAM" id="SSF56935">
    <property type="entry name" value="Porins"/>
    <property type="match status" value="1"/>
</dbReference>
<dbReference type="GO" id="GO:0046930">
    <property type="term" value="C:pore complex"/>
    <property type="evidence" value="ECO:0007669"/>
    <property type="project" value="UniProtKB-KW"/>
</dbReference>
<dbReference type="PANTHER" id="PTHR34501">
    <property type="entry name" value="PROTEIN YDDL-RELATED"/>
    <property type="match status" value="1"/>
</dbReference>
<dbReference type="Pfam" id="PF13609">
    <property type="entry name" value="Porin_4"/>
    <property type="match status" value="1"/>
</dbReference>
<dbReference type="GO" id="GO:0015288">
    <property type="term" value="F:porin activity"/>
    <property type="evidence" value="ECO:0007669"/>
    <property type="project" value="UniProtKB-KW"/>
</dbReference>
<evidence type="ECO:0000256" key="11">
    <source>
        <dbReference type="SAM" id="SignalP"/>
    </source>
</evidence>
<dbReference type="InterPro" id="IPR050298">
    <property type="entry name" value="Gram-neg_bact_OMP"/>
</dbReference>
<dbReference type="OrthoDB" id="8982743at2"/>
<evidence type="ECO:0000256" key="4">
    <source>
        <dbReference type="ARBA" id="ARBA00022452"/>
    </source>
</evidence>
<dbReference type="InterPro" id="IPR001702">
    <property type="entry name" value="Porin_Gram-ve"/>
</dbReference>
<gene>
    <name evidence="13" type="ORF">AWB64_02647</name>
</gene>
<evidence type="ECO:0000313" key="14">
    <source>
        <dbReference type="Proteomes" id="UP000054893"/>
    </source>
</evidence>
<proteinExistence type="predicted"/>
<evidence type="ECO:0000256" key="7">
    <source>
        <dbReference type="ARBA" id="ARBA00023065"/>
    </source>
</evidence>
<evidence type="ECO:0000313" key="13">
    <source>
        <dbReference type="EMBL" id="SAL30186.1"/>
    </source>
</evidence>